<organism evidence="2 3">
    <name type="scientific">Pseudomonas borbori</name>
    <dbReference type="NCBI Taxonomy" id="289003"/>
    <lineage>
        <taxon>Bacteria</taxon>
        <taxon>Pseudomonadati</taxon>
        <taxon>Pseudomonadota</taxon>
        <taxon>Gammaproteobacteria</taxon>
        <taxon>Pseudomonadales</taxon>
        <taxon>Pseudomonadaceae</taxon>
        <taxon>Pseudomonas</taxon>
    </lineage>
</organism>
<accession>A0A1I5X087</accession>
<dbReference type="Proteomes" id="UP000198784">
    <property type="component" value="Unassembled WGS sequence"/>
</dbReference>
<evidence type="ECO:0000313" key="3">
    <source>
        <dbReference type="Proteomes" id="UP000198784"/>
    </source>
</evidence>
<reference evidence="3" key="1">
    <citation type="submission" date="2016-10" db="EMBL/GenBank/DDBJ databases">
        <authorList>
            <person name="Varghese N."/>
            <person name="Submissions S."/>
        </authorList>
    </citation>
    <scope>NUCLEOTIDE SEQUENCE [LARGE SCALE GENOMIC DNA]</scope>
    <source>
        <strain evidence="3">DSM 17834</strain>
    </source>
</reference>
<name>A0A1I5X087_9PSED</name>
<evidence type="ECO:0000256" key="1">
    <source>
        <dbReference type="SAM" id="MobiDB-lite"/>
    </source>
</evidence>
<dbReference type="AlphaFoldDB" id="A0A1I5X087"/>
<evidence type="ECO:0008006" key="4">
    <source>
        <dbReference type="Google" id="ProtNLM"/>
    </source>
</evidence>
<keyword evidence="3" id="KW-1185">Reference proteome</keyword>
<sequence>MRARELKVTPHVAQKRKGSAIDGRTTRHPGYAASQKIRKRIEEGLGWLKTVGGLRKTKLSAQLLLGFSVYNLIRLGSLPGWWRGSHV</sequence>
<evidence type="ECO:0000313" key="2">
    <source>
        <dbReference type="EMBL" id="SFQ25334.1"/>
    </source>
</evidence>
<feature type="region of interest" description="Disordered" evidence="1">
    <location>
        <begin position="1"/>
        <end position="27"/>
    </location>
</feature>
<proteinExistence type="predicted"/>
<protein>
    <recommendedName>
        <fullName evidence="4">Transposase DDE domain-containing protein</fullName>
    </recommendedName>
</protein>
<gene>
    <name evidence="2" type="ORF">SAMN05216190_14711</name>
</gene>
<dbReference type="EMBL" id="FOWX01000047">
    <property type="protein sequence ID" value="SFQ25334.1"/>
    <property type="molecule type" value="Genomic_DNA"/>
</dbReference>